<dbReference type="Proteomes" id="UP000183920">
    <property type="component" value="Unassembled WGS sequence"/>
</dbReference>
<dbReference type="AlphaFoldDB" id="A0A0G4Q0X1"/>
<gene>
    <name evidence="1" type="ORF">BN1804_00362</name>
    <name evidence="2" type="ORF">JFQ69_09565</name>
</gene>
<accession>A0A0G4Q0X1</accession>
<protein>
    <submittedName>
        <fullName evidence="1">Uncharacterized protein</fullName>
    </submittedName>
</protein>
<dbReference type="RefSeq" id="WP_072062756.1">
    <property type="nucleotide sequence ID" value="NZ_CAXOKJ010000015.1"/>
</dbReference>
<dbReference type="GeneID" id="76522504"/>
<accession>A0A379EKL3</accession>
<dbReference type="EMBL" id="CVRY01000001">
    <property type="protein sequence ID" value="CRL59291.1"/>
    <property type="molecule type" value="Genomic_DNA"/>
</dbReference>
<sequence length="59" mass="7171">MDNDHRFFSDDICPKTALYGQFYGDNHYAGRDYERKIYNGNKFPKTKKGFYFKKLMNFK</sequence>
<reference evidence="1" key="1">
    <citation type="submission" date="2015-06" db="EMBL/GenBank/DDBJ databases">
        <authorList>
            <person name="Urmite Genomes Urmite Genomes"/>
        </authorList>
    </citation>
    <scope>NUCLEOTIDE SEQUENCE [LARGE SCALE GENOMIC DNA]</scope>
    <source>
        <strain evidence="1">CSUR P1867</strain>
    </source>
</reference>
<organism evidence="1 3">
    <name type="scientific">Proteus penneri</name>
    <dbReference type="NCBI Taxonomy" id="102862"/>
    <lineage>
        <taxon>Bacteria</taxon>
        <taxon>Pseudomonadati</taxon>
        <taxon>Pseudomonadota</taxon>
        <taxon>Gammaproteobacteria</taxon>
        <taxon>Enterobacterales</taxon>
        <taxon>Morganellaceae</taxon>
        <taxon>Proteus</taxon>
    </lineage>
</organism>
<dbReference type="EMBL" id="JAEKCB010000004">
    <property type="protein sequence ID" value="MBJ2117906.1"/>
    <property type="molecule type" value="Genomic_DNA"/>
</dbReference>
<evidence type="ECO:0000313" key="4">
    <source>
        <dbReference type="Proteomes" id="UP000619976"/>
    </source>
</evidence>
<dbReference type="Proteomes" id="UP000619976">
    <property type="component" value="Unassembled WGS sequence"/>
</dbReference>
<evidence type="ECO:0000313" key="1">
    <source>
        <dbReference type="EMBL" id="CRL59291.1"/>
    </source>
</evidence>
<keyword evidence="4" id="KW-1185">Reference proteome</keyword>
<name>A0A0G4Q0X1_9GAMM</name>
<evidence type="ECO:0000313" key="2">
    <source>
        <dbReference type="EMBL" id="MBJ2117906.1"/>
    </source>
</evidence>
<evidence type="ECO:0000313" key="3">
    <source>
        <dbReference type="Proteomes" id="UP000183920"/>
    </source>
</evidence>
<proteinExistence type="predicted"/>
<reference evidence="2 4" key="3">
    <citation type="submission" date="2020-12" db="EMBL/GenBank/DDBJ databases">
        <title>Enhanced detection system for hospital associated transmission using whole genome sequencing surveillance.</title>
        <authorList>
            <person name="Harrison L.H."/>
            <person name="Van Tyne D."/>
            <person name="Marsh J.W."/>
            <person name="Griffith M.P."/>
            <person name="Snyder D.J."/>
            <person name="Cooper V.S."/>
            <person name="Mustapha M."/>
        </authorList>
    </citation>
    <scope>NUCLEOTIDE SEQUENCE [LARGE SCALE GENOMIC DNA]</scope>
    <source>
        <strain evidence="2 4">PR00195</strain>
    </source>
</reference>
<reference evidence="3" key="2">
    <citation type="submission" date="2015-06" db="EMBL/GenBank/DDBJ databases">
        <authorList>
            <person name="Urmite Genomes"/>
        </authorList>
    </citation>
    <scope>NUCLEOTIDE SEQUENCE [LARGE SCALE GENOMIC DNA]</scope>
    <source>
        <strain evidence="3">CSUR P1867</strain>
    </source>
</reference>